<evidence type="ECO:0000313" key="3">
    <source>
        <dbReference type="Proteomes" id="UP001152646"/>
    </source>
</evidence>
<dbReference type="Pfam" id="PF13649">
    <property type="entry name" value="Methyltransf_25"/>
    <property type="match status" value="1"/>
</dbReference>
<dbReference type="CDD" id="cd20071">
    <property type="entry name" value="SET_SMYD"/>
    <property type="match status" value="1"/>
</dbReference>
<dbReference type="SUPFAM" id="SSF82199">
    <property type="entry name" value="SET domain"/>
    <property type="match status" value="1"/>
</dbReference>
<dbReference type="Gene3D" id="1.10.220.160">
    <property type="match status" value="1"/>
</dbReference>
<reference evidence="2" key="1">
    <citation type="submission" date="2021-07" db="EMBL/GenBank/DDBJ databases">
        <authorList>
            <person name="Branca A.L. A."/>
        </authorList>
    </citation>
    <scope>NUCLEOTIDE SEQUENCE</scope>
</reference>
<dbReference type="Gene3D" id="3.40.50.150">
    <property type="entry name" value="Vaccinia Virus protein VP39"/>
    <property type="match status" value="1"/>
</dbReference>
<dbReference type="InterPro" id="IPR046341">
    <property type="entry name" value="SET_dom_sf"/>
</dbReference>
<proteinExistence type="predicted"/>
<evidence type="ECO:0000313" key="2">
    <source>
        <dbReference type="EMBL" id="CAG8403604.1"/>
    </source>
</evidence>
<dbReference type="Gene3D" id="6.10.140.2220">
    <property type="match status" value="1"/>
</dbReference>
<sequence length="615" mass="70254">MATTRALGRVASLFPHIEKDWWKDAYNEMYLHTDGDCVEDSAITETECAELLEIKSVQQLFQKESVEVLDLCCGQGRHSIHLAKQYPSLSIHGIDQSVYLLDLAKERALAENVQDNIKFREGDLRQIPAADNFFDVVILLGNSFGHCGDEGDLQSLREVCRVLKPGGIFIIDYVDGSWIRSNFNQGGWEWLEGEGKLLACRERELSPDQTLLASREIVIDLDGPSVLQDLFYSVRLYDLEEMDDLLAKSGLSRQTDDGKQLITPKRDGPVDLGMMERRQLVVAQKPIGANSSTSKHDGQVYFHPKLRQENDYHKGRYTRVSEFVPAGTMIIMETPYALVPSPDTFEPDATICSNIECNQRLPQHKERVHCQRKCIQDVAWCNDRCRAADQDRHAFECAWLRRCGERIRETEGQYDFAMLWIVVRLLAGRHLEMATESKPREHYVHENWFTRGWKSIENLTGNAGRWPQTKIQHWNSLVEKYFGEIDRSNLTIDDVVGIISKEESNSFGLYPRATGSCPLLGPPIDRGKDYGIGVYPMISLINHSCIPNVSWESDGKGRMILTTSRDLRAGEECSISYFDLCKYVDFNTRQSLLREYFLFSCTCERCKTEKLNDSS</sequence>
<protein>
    <recommendedName>
        <fullName evidence="1">SET domain-containing protein</fullName>
    </recommendedName>
</protein>
<dbReference type="Pfam" id="PF00856">
    <property type="entry name" value="SET"/>
    <property type="match status" value="1"/>
</dbReference>
<dbReference type="CDD" id="cd02440">
    <property type="entry name" value="AdoMet_MTases"/>
    <property type="match status" value="1"/>
</dbReference>
<dbReference type="InterPro" id="IPR029063">
    <property type="entry name" value="SAM-dependent_MTases_sf"/>
</dbReference>
<evidence type="ECO:0000259" key="1">
    <source>
        <dbReference type="PROSITE" id="PS50280"/>
    </source>
</evidence>
<dbReference type="SUPFAM" id="SSF53335">
    <property type="entry name" value="S-adenosyl-L-methionine-dependent methyltransferases"/>
    <property type="match status" value="1"/>
</dbReference>
<feature type="domain" description="SET" evidence="1">
    <location>
        <begin position="304"/>
        <end position="578"/>
    </location>
</feature>
<dbReference type="PANTHER" id="PTHR12197">
    <property type="entry name" value="HISTONE-LYSINE N-METHYLTRANSFERASE SMYD"/>
    <property type="match status" value="1"/>
</dbReference>
<gene>
    <name evidence="2" type="ORF">PSALAMII_LOCUS8389</name>
</gene>
<comment type="caution">
    <text evidence="2">The sequence shown here is derived from an EMBL/GenBank/DDBJ whole genome shotgun (WGS) entry which is preliminary data.</text>
</comment>
<dbReference type="InterPro" id="IPR001214">
    <property type="entry name" value="SET_dom"/>
</dbReference>
<dbReference type="PANTHER" id="PTHR12197:SF292">
    <property type="entry name" value="SET DOMAIN-CONTAINING PROTEIN"/>
    <property type="match status" value="1"/>
</dbReference>
<dbReference type="SMART" id="SM00317">
    <property type="entry name" value="SET"/>
    <property type="match status" value="1"/>
</dbReference>
<dbReference type="EMBL" id="CAJVPA010000207">
    <property type="protein sequence ID" value="CAG8403604.1"/>
    <property type="molecule type" value="Genomic_DNA"/>
</dbReference>
<name>A0A9W4JJE3_9EURO</name>
<dbReference type="Gene3D" id="2.170.270.10">
    <property type="entry name" value="SET domain"/>
    <property type="match status" value="1"/>
</dbReference>
<organism evidence="2 3">
    <name type="scientific">Penicillium salamii</name>
    <dbReference type="NCBI Taxonomy" id="1612424"/>
    <lineage>
        <taxon>Eukaryota</taxon>
        <taxon>Fungi</taxon>
        <taxon>Dikarya</taxon>
        <taxon>Ascomycota</taxon>
        <taxon>Pezizomycotina</taxon>
        <taxon>Eurotiomycetes</taxon>
        <taxon>Eurotiomycetidae</taxon>
        <taxon>Eurotiales</taxon>
        <taxon>Aspergillaceae</taxon>
        <taxon>Penicillium</taxon>
    </lineage>
</organism>
<dbReference type="Gene3D" id="2.20.25.110">
    <property type="entry name" value="S-adenosyl-L-methionine-dependent methyltransferases"/>
    <property type="match status" value="1"/>
</dbReference>
<dbReference type="PROSITE" id="PS50280">
    <property type="entry name" value="SET"/>
    <property type="match status" value="1"/>
</dbReference>
<dbReference type="InterPro" id="IPR041698">
    <property type="entry name" value="Methyltransf_25"/>
</dbReference>
<dbReference type="AlphaFoldDB" id="A0A9W4JJE3"/>
<dbReference type="Proteomes" id="UP001152646">
    <property type="component" value="Unassembled WGS sequence"/>
</dbReference>
<accession>A0A9W4JJE3</accession>
<dbReference type="OrthoDB" id="1028014at2759"/>
<dbReference type="InterPro" id="IPR050869">
    <property type="entry name" value="H3K4_H4K5_MeTrfase"/>
</dbReference>